<gene>
    <name evidence="1" type="ORF">LAL4801_05771</name>
</gene>
<name>A0A0M6YD09_9HYPH</name>
<dbReference type="AlphaFoldDB" id="A0A0M6YD09"/>
<evidence type="ECO:0008006" key="3">
    <source>
        <dbReference type="Google" id="ProtNLM"/>
    </source>
</evidence>
<dbReference type="Proteomes" id="UP000048926">
    <property type="component" value="Unassembled WGS sequence"/>
</dbReference>
<dbReference type="RefSeq" id="WP_055661350.1">
    <property type="nucleotide sequence ID" value="NZ_CXST01000006.1"/>
</dbReference>
<protein>
    <recommendedName>
        <fullName evidence="3">CopG family transcriptional regulator</fullName>
    </recommendedName>
</protein>
<keyword evidence="2" id="KW-1185">Reference proteome</keyword>
<evidence type="ECO:0000313" key="2">
    <source>
        <dbReference type="Proteomes" id="UP000048926"/>
    </source>
</evidence>
<sequence>MSEVDRKRTTIYIPVPADEALDNLVVATGKRKNRLMLEGIDRILEEHGLQPLATAIQKK</sequence>
<organism evidence="1 2">
    <name type="scientific">Roseibium aggregatum</name>
    <dbReference type="NCBI Taxonomy" id="187304"/>
    <lineage>
        <taxon>Bacteria</taxon>
        <taxon>Pseudomonadati</taxon>
        <taxon>Pseudomonadota</taxon>
        <taxon>Alphaproteobacteria</taxon>
        <taxon>Hyphomicrobiales</taxon>
        <taxon>Stappiaceae</taxon>
        <taxon>Roseibium</taxon>
    </lineage>
</organism>
<proteinExistence type="predicted"/>
<reference evidence="2" key="1">
    <citation type="submission" date="2015-07" db="EMBL/GenBank/DDBJ databases">
        <authorList>
            <person name="Rodrigo-Torres Lidia"/>
            <person name="Arahal R.David."/>
        </authorList>
    </citation>
    <scope>NUCLEOTIDE SEQUENCE [LARGE SCALE GENOMIC DNA]</scope>
    <source>
        <strain evidence="2">CECT 4801</strain>
    </source>
</reference>
<evidence type="ECO:0000313" key="1">
    <source>
        <dbReference type="EMBL" id="CTQ47309.1"/>
    </source>
</evidence>
<accession>A0A0M6YD09</accession>
<dbReference type="EMBL" id="CXST01000006">
    <property type="protein sequence ID" value="CTQ47309.1"/>
    <property type="molecule type" value="Genomic_DNA"/>
</dbReference>